<evidence type="ECO:0000256" key="2">
    <source>
        <dbReference type="ARBA" id="ARBA00022448"/>
    </source>
</evidence>
<evidence type="ECO:0000256" key="5">
    <source>
        <dbReference type="RuleBase" id="RU004464"/>
    </source>
</evidence>
<dbReference type="NCBIfam" id="TIGR01957">
    <property type="entry name" value="nuoB_fam"/>
    <property type="match status" value="1"/>
</dbReference>
<evidence type="ECO:0000313" key="7">
    <source>
        <dbReference type="EMBL" id="HHR40847.1"/>
    </source>
</evidence>
<dbReference type="InterPro" id="IPR006137">
    <property type="entry name" value="NADH_UbQ_OxRdtase-like_20kDa"/>
</dbReference>
<dbReference type="GO" id="GO:0015990">
    <property type="term" value="P:electron transport coupled proton transport"/>
    <property type="evidence" value="ECO:0007669"/>
    <property type="project" value="TreeGrafter"/>
</dbReference>
<keyword evidence="5" id="KW-0479">Metal-binding</keyword>
<dbReference type="SUPFAM" id="SSF56770">
    <property type="entry name" value="HydA/Nqo6-like"/>
    <property type="match status" value="1"/>
</dbReference>
<dbReference type="FunFam" id="3.40.50.12280:FF:000002">
    <property type="entry name" value="NADH-quinone oxidoreductase subunit B"/>
    <property type="match status" value="1"/>
</dbReference>
<keyword evidence="5" id="KW-0411">Iron-sulfur</keyword>
<evidence type="ECO:0000259" key="6">
    <source>
        <dbReference type="Pfam" id="PF01058"/>
    </source>
</evidence>
<evidence type="ECO:0000256" key="4">
    <source>
        <dbReference type="ARBA" id="ARBA00023027"/>
    </source>
</evidence>
<dbReference type="GO" id="GO:0008137">
    <property type="term" value="F:NADH dehydrogenase (ubiquinone) activity"/>
    <property type="evidence" value="ECO:0007669"/>
    <property type="project" value="InterPro"/>
</dbReference>
<gene>
    <name evidence="7" type="ORF">ENM42_03355</name>
</gene>
<evidence type="ECO:0000256" key="3">
    <source>
        <dbReference type="ARBA" id="ARBA00022967"/>
    </source>
</evidence>
<sequence>MIEESEVVPRKVDETIAKYGVERVHKRETPQGPEYFIYRLKNFRLIRYFLNWGRMASLFPAHITTACCSVELAATHAPRYDPERFGWLPATGSLRQSDVIVVEGTVTSKMAMRLRLVYDQMPEPKWVIAMGACAISGGLYAKDSYNVIQGVDDILPVDVYVPGCPPRPETLFQGILLLREKILWGKTAI</sequence>
<keyword evidence="3" id="KW-1278">Translocase</keyword>
<accession>A0A7C5U7F0</accession>
<comment type="caution">
    <text evidence="7">The sequence shown here is derived from an EMBL/GenBank/DDBJ whole genome shotgun (WGS) entry which is preliminary data.</text>
</comment>
<keyword evidence="4 5" id="KW-0520">NAD</keyword>
<comment type="similarity">
    <text evidence="1 5">Belongs to the complex I 20 kDa subunit family.</text>
</comment>
<dbReference type="GO" id="GO:0051539">
    <property type="term" value="F:4 iron, 4 sulfur cluster binding"/>
    <property type="evidence" value="ECO:0007669"/>
    <property type="project" value="UniProtKB-KW"/>
</dbReference>
<dbReference type="Gene3D" id="3.40.50.12280">
    <property type="match status" value="1"/>
</dbReference>
<dbReference type="GO" id="GO:0009060">
    <property type="term" value="P:aerobic respiration"/>
    <property type="evidence" value="ECO:0007669"/>
    <property type="project" value="TreeGrafter"/>
</dbReference>
<dbReference type="GO" id="GO:0046872">
    <property type="term" value="F:metal ion binding"/>
    <property type="evidence" value="ECO:0007669"/>
    <property type="project" value="UniProtKB-KW"/>
</dbReference>
<evidence type="ECO:0000256" key="1">
    <source>
        <dbReference type="ARBA" id="ARBA00009173"/>
    </source>
</evidence>
<feature type="domain" description="NADH:ubiquinone oxidoreductase-like 20kDa subunit" evidence="6">
    <location>
        <begin position="67"/>
        <end position="176"/>
    </location>
</feature>
<dbReference type="EMBL" id="DRXS01000183">
    <property type="protein sequence ID" value="HHR40847.1"/>
    <property type="molecule type" value="Genomic_DNA"/>
</dbReference>
<keyword evidence="5" id="KW-0004">4Fe-4S</keyword>
<dbReference type="GO" id="GO:0048038">
    <property type="term" value="F:quinone binding"/>
    <property type="evidence" value="ECO:0007669"/>
    <property type="project" value="InterPro"/>
</dbReference>
<dbReference type="InterPro" id="IPR006138">
    <property type="entry name" value="NADH_UQ_OxRdtase_20Kd_su"/>
</dbReference>
<dbReference type="GO" id="GO:0045271">
    <property type="term" value="C:respiratory chain complex I"/>
    <property type="evidence" value="ECO:0007669"/>
    <property type="project" value="TreeGrafter"/>
</dbReference>
<keyword evidence="2" id="KW-0813">Transport</keyword>
<dbReference type="PANTHER" id="PTHR11995">
    <property type="entry name" value="NADH DEHYDROGENASE"/>
    <property type="match status" value="1"/>
</dbReference>
<proteinExistence type="inferred from homology"/>
<protein>
    <submittedName>
        <fullName evidence="7">NADH-quinone oxidoreductase subunit B</fullName>
    </submittedName>
</protein>
<dbReference type="AlphaFoldDB" id="A0A7C5U7F0"/>
<dbReference type="PANTHER" id="PTHR11995:SF14">
    <property type="entry name" value="NADH DEHYDROGENASE [UBIQUINONE] IRON-SULFUR PROTEIN 7, MITOCHONDRIAL"/>
    <property type="match status" value="1"/>
</dbReference>
<keyword evidence="5" id="KW-0408">Iron</keyword>
<name>A0A7C5U7F0_CALS0</name>
<dbReference type="NCBIfam" id="NF005012">
    <property type="entry name" value="PRK06411.1"/>
    <property type="match status" value="1"/>
</dbReference>
<reference evidence="7" key="1">
    <citation type="journal article" date="2020" name="mSystems">
        <title>Genome- and Community-Level Interaction Insights into Carbon Utilization and Element Cycling Functions of Hydrothermarchaeota in Hydrothermal Sediment.</title>
        <authorList>
            <person name="Zhou Z."/>
            <person name="Liu Y."/>
            <person name="Xu W."/>
            <person name="Pan J."/>
            <person name="Luo Z.H."/>
            <person name="Li M."/>
        </authorList>
    </citation>
    <scope>NUCLEOTIDE SEQUENCE [LARGE SCALE GENOMIC DNA]</scope>
    <source>
        <strain evidence="7">SpSt-1084</strain>
    </source>
</reference>
<dbReference type="Pfam" id="PF01058">
    <property type="entry name" value="Oxidored_q6"/>
    <property type="match status" value="1"/>
</dbReference>
<organism evidence="7">
    <name type="scientific">Caldiarchaeum subterraneum</name>
    <dbReference type="NCBI Taxonomy" id="311458"/>
    <lineage>
        <taxon>Archaea</taxon>
        <taxon>Nitrososphaerota</taxon>
        <taxon>Candidatus Caldarchaeales</taxon>
        <taxon>Candidatus Caldarchaeaceae</taxon>
        <taxon>Candidatus Caldarchaeum</taxon>
    </lineage>
</organism>